<dbReference type="SUPFAM" id="SSF109604">
    <property type="entry name" value="HD-domain/PDEase-like"/>
    <property type="match status" value="1"/>
</dbReference>
<name>A0A286IG35_9HYPH</name>
<keyword evidence="2" id="KW-0808">Transferase</keyword>
<evidence type="ECO:0000259" key="1">
    <source>
        <dbReference type="PROSITE" id="PS51832"/>
    </source>
</evidence>
<dbReference type="PANTHER" id="PTHR43155">
    <property type="entry name" value="CYCLIC DI-GMP PHOSPHODIESTERASE PA4108-RELATED"/>
    <property type="match status" value="1"/>
</dbReference>
<dbReference type="Pfam" id="PF13487">
    <property type="entry name" value="HD_5"/>
    <property type="match status" value="1"/>
</dbReference>
<dbReference type="OrthoDB" id="9802066at2"/>
<dbReference type="EMBL" id="OCPC01000009">
    <property type="protein sequence ID" value="SOE19042.1"/>
    <property type="molecule type" value="Genomic_DNA"/>
</dbReference>
<dbReference type="PROSITE" id="PS51832">
    <property type="entry name" value="HD_GYP"/>
    <property type="match status" value="1"/>
</dbReference>
<dbReference type="Pfam" id="PF11871">
    <property type="entry name" value="DUF3391"/>
    <property type="match status" value="1"/>
</dbReference>
<evidence type="ECO:0000313" key="3">
    <source>
        <dbReference type="Proteomes" id="UP000219465"/>
    </source>
</evidence>
<dbReference type="Proteomes" id="UP000219465">
    <property type="component" value="Unassembled WGS sequence"/>
</dbReference>
<dbReference type="SMART" id="SM00471">
    <property type="entry name" value="HDc"/>
    <property type="match status" value="1"/>
</dbReference>
<accession>A0A286IG35</accession>
<dbReference type="InterPro" id="IPR021812">
    <property type="entry name" value="DUF3391"/>
</dbReference>
<proteinExistence type="predicted"/>
<feature type="domain" description="HD-GYP" evidence="1">
    <location>
        <begin position="123"/>
        <end position="306"/>
    </location>
</feature>
<dbReference type="GO" id="GO:0016740">
    <property type="term" value="F:transferase activity"/>
    <property type="evidence" value="ECO:0007669"/>
    <property type="project" value="UniProtKB-KW"/>
</dbReference>
<dbReference type="Gene3D" id="1.10.3210.10">
    <property type="entry name" value="Hypothetical protein af1432"/>
    <property type="match status" value="1"/>
</dbReference>
<dbReference type="AlphaFoldDB" id="A0A286IG35"/>
<evidence type="ECO:0000313" key="2">
    <source>
        <dbReference type="EMBL" id="SOE19042.1"/>
    </source>
</evidence>
<organism evidence="2 3">
    <name type="scientific">Hoeflea halophila</name>
    <dbReference type="NCBI Taxonomy" id="714899"/>
    <lineage>
        <taxon>Bacteria</taxon>
        <taxon>Pseudomonadati</taxon>
        <taxon>Pseudomonadota</taxon>
        <taxon>Alphaproteobacteria</taxon>
        <taxon>Hyphomicrobiales</taxon>
        <taxon>Rhizobiaceae</taxon>
        <taxon>Hoeflea</taxon>
    </lineage>
</organism>
<dbReference type="PANTHER" id="PTHR43155:SF2">
    <property type="entry name" value="CYCLIC DI-GMP PHOSPHODIESTERASE PA4108"/>
    <property type="match status" value="1"/>
</dbReference>
<protein>
    <submittedName>
        <fullName evidence="2">Putative nucleotidyltransferase with HDIG domain</fullName>
    </submittedName>
</protein>
<dbReference type="GO" id="GO:0008081">
    <property type="term" value="F:phosphoric diester hydrolase activity"/>
    <property type="evidence" value="ECO:0007669"/>
    <property type="project" value="UniProtKB-ARBA"/>
</dbReference>
<dbReference type="InterPro" id="IPR006675">
    <property type="entry name" value="HDIG_dom"/>
</dbReference>
<dbReference type="NCBIfam" id="TIGR00277">
    <property type="entry name" value="HDIG"/>
    <property type="match status" value="1"/>
</dbReference>
<keyword evidence="3" id="KW-1185">Reference proteome</keyword>
<dbReference type="InterPro" id="IPR037522">
    <property type="entry name" value="HD_GYP_dom"/>
</dbReference>
<sequence>MITRLAKADIRIGMFVEAVEGAELSFGKRRFLLESDGDLDAIQASTAEFVLINTAFGADTAKARIAAAKDGLKKSLSPEEARVKASEVVARSTRILKAELIAIVTGGAFDKTKIAPVIDEIVEADRTTSSLFFEVSRLKHKDETTFQHSLAVGTLMGKLGDALEMDKETVELLVLSGLIHDVGKLTIPQSILQKQGPLTQAERKLIQMHPKRGHQILKQYAAIPEEALDICLHHHEVLDGSGYPSRLSGSKIGPLVRVSTVCDVFEALTSARPYKHGWPVADALTWMFDRDHLFDRKLVTRLGGVI</sequence>
<dbReference type="RefSeq" id="WP_097109517.1">
    <property type="nucleotide sequence ID" value="NZ_OCPC01000009.1"/>
</dbReference>
<dbReference type="CDD" id="cd00077">
    <property type="entry name" value="HDc"/>
    <property type="match status" value="1"/>
</dbReference>
<dbReference type="InterPro" id="IPR003607">
    <property type="entry name" value="HD/PDEase_dom"/>
</dbReference>
<gene>
    <name evidence="2" type="ORF">SAMN05877838_3992</name>
</gene>
<reference evidence="3" key="1">
    <citation type="submission" date="2017-08" db="EMBL/GenBank/DDBJ databases">
        <authorList>
            <person name="Varghese N."/>
            <person name="Submissions S."/>
        </authorList>
    </citation>
    <scope>NUCLEOTIDE SEQUENCE [LARGE SCALE GENOMIC DNA]</scope>
    <source>
        <strain evidence="3">KCTC 23107</strain>
    </source>
</reference>